<protein>
    <submittedName>
        <fullName evidence="4">Helix-turn-helix domain-containing protein</fullName>
    </submittedName>
</protein>
<dbReference type="Gene3D" id="1.10.10.60">
    <property type="entry name" value="Homeodomain-like"/>
    <property type="match status" value="1"/>
</dbReference>
<dbReference type="InterPro" id="IPR052158">
    <property type="entry name" value="INH-QAR"/>
</dbReference>
<feature type="domain" description="HTH araC/xylS-type" evidence="3">
    <location>
        <begin position="223"/>
        <end position="321"/>
    </location>
</feature>
<dbReference type="SUPFAM" id="SSF46689">
    <property type="entry name" value="Homeodomain-like"/>
    <property type="match status" value="2"/>
</dbReference>
<organism evidence="4 5">
    <name type="scientific">Chromobacterium paludis</name>
    <dbReference type="NCBI Taxonomy" id="2605945"/>
    <lineage>
        <taxon>Bacteria</taxon>
        <taxon>Pseudomonadati</taxon>
        <taxon>Pseudomonadota</taxon>
        <taxon>Betaproteobacteria</taxon>
        <taxon>Neisseriales</taxon>
        <taxon>Chromobacteriaceae</taxon>
        <taxon>Chromobacterium</taxon>
    </lineage>
</organism>
<dbReference type="InterPro" id="IPR018060">
    <property type="entry name" value="HTH_AraC"/>
</dbReference>
<dbReference type="SUPFAM" id="SSF52317">
    <property type="entry name" value="Class I glutamine amidotransferase-like"/>
    <property type="match status" value="1"/>
</dbReference>
<reference evidence="4 5" key="1">
    <citation type="submission" date="2019-08" db="EMBL/GenBank/DDBJ databases">
        <title>Chromobacterium paludis, a novel bacterium isolated from a Maryland marsh pond.</title>
        <authorList>
            <person name="Blackburn M.B."/>
            <person name="Gundersen-Rindal D.E."/>
        </authorList>
    </citation>
    <scope>NUCLEOTIDE SEQUENCE [LARGE SCALE GENOMIC DNA]</scope>
    <source>
        <strain evidence="5">IIBBL 257-1</strain>
    </source>
</reference>
<dbReference type="PANTHER" id="PTHR43130">
    <property type="entry name" value="ARAC-FAMILY TRANSCRIPTIONAL REGULATOR"/>
    <property type="match status" value="1"/>
</dbReference>
<dbReference type="Proteomes" id="UP000322079">
    <property type="component" value="Chromosome"/>
</dbReference>
<proteinExistence type="predicted"/>
<keyword evidence="5" id="KW-1185">Reference proteome</keyword>
<dbReference type="Pfam" id="PF12833">
    <property type="entry name" value="HTH_18"/>
    <property type="match status" value="1"/>
</dbReference>
<name>A0A5C1DFX5_9NEIS</name>
<dbReference type="GO" id="GO:0003700">
    <property type="term" value="F:DNA-binding transcription factor activity"/>
    <property type="evidence" value="ECO:0007669"/>
    <property type="project" value="InterPro"/>
</dbReference>
<dbReference type="GO" id="GO:0043565">
    <property type="term" value="F:sequence-specific DNA binding"/>
    <property type="evidence" value="ECO:0007669"/>
    <property type="project" value="InterPro"/>
</dbReference>
<gene>
    <name evidence="4" type="ORF">FYK34_04565</name>
</gene>
<dbReference type="PROSITE" id="PS01124">
    <property type="entry name" value="HTH_ARAC_FAMILY_2"/>
    <property type="match status" value="1"/>
</dbReference>
<accession>A0A5C1DFX5</accession>
<evidence type="ECO:0000313" key="5">
    <source>
        <dbReference type="Proteomes" id="UP000322079"/>
    </source>
</evidence>
<dbReference type="EMBL" id="CP043473">
    <property type="protein sequence ID" value="QEL54889.1"/>
    <property type="molecule type" value="Genomic_DNA"/>
</dbReference>
<dbReference type="Gene3D" id="3.40.50.880">
    <property type="match status" value="1"/>
</dbReference>
<dbReference type="PANTHER" id="PTHR43130:SF11">
    <property type="entry name" value="TRANSCRIPTIONAL REGULATORY PROTEIN"/>
    <property type="match status" value="1"/>
</dbReference>
<keyword evidence="1" id="KW-0805">Transcription regulation</keyword>
<dbReference type="InterPro" id="IPR029062">
    <property type="entry name" value="Class_I_gatase-like"/>
</dbReference>
<evidence type="ECO:0000256" key="1">
    <source>
        <dbReference type="ARBA" id="ARBA00023015"/>
    </source>
</evidence>
<sequence>MHEIALLLTDGFIGGGATGMLDVLQFANRLAARGGAPLFRWRLLSADGGMVVSSSGVRLAADGDFASAAQADTLALAPFIYRDLAELEARLTRLRGLGERLHRWQAEGKRVMSHCTGVALLAESGLLEQRAATISWWLLPWFRSRYPQARLQPYAMLTEDAGVICGGATTAYLNLALRLVEQYGGADLALACARLMLVDANRVSQAPYASLQDFSGHDDELVLRCQHWLLDNLRQPYRLASLAQAAGASERTLMRRFGQVLGQTPLQYLQQLRLDSARRMLEGTALSLDEIVERVGYHDAGTFRRLFSRELRCTPAEYRRRFGRAD</sequence>
<dbReference type="SMART" id="SM00342">
    <property type="entry name" value="HTH_ARAC"/>
    <property type="match status" value="1"/>
</dbReference>
<dbReference type="RefSeq" id="WP_149295265.1">
    <property type="nucleotide sequence ID" value="NZ_CP043473.1"/>
</dbReference>
<dbReference type="InterPro" id="IPR009057">
    <property type="entry name" value="Homeodomain-like_sf"/>
</dbReference>
<evidence type="ECO:0000259" key="3">
    <source>
        <dbReference type="PROSITE" id="PS01124"/>
    </source>
</evidence>
<dbReference type="KEGG" id="chrm:FYK34_04565"/>
<dbReference type="AlphaFoldDB" id="A0A5C1DFX5"/>
<evidence type="ECO:0000256" key="2">
    <source>
        <dbReference type="ARBA" id="ARBA00023163"/>
    </source>
</evidence>
<evidence type="ECO:0000313" key="4">
    <source>
        <dbReference type="EMBL" id="QEL54889.1"/>
    </source>
</evidence>
<keyword evidence="2" id="KW-0804">Transcription</keyword>